<dbReference type="Proteomes" id="UP000018735">
    <property type="component" value="Chromosome"/>
</dbReference>
<dbReference type="HAMAP" id="MF_00358">
    <property type="entry name" value="Ribosomal_bS21"/>
    <property type="match status" value="1"/>
</dbReference>
<evidence type="ECO:0000256" key="4">
    <source>
        <dbReference type="ARBA" id="ARBA00035135"/>
    </source>
</evidence>
<evidence type="ECO:0000256" key="2">
    <source>
        <dbReference type="ARBA" id="ARBA00022980"/>
    </source>
</evidence>
<dbReference type="KEGG" id="mgz:GCW_01800"/>
<gene>
    <name evidence="5 7" type="primary">rpsU</name>
    <name evidence="7" type="ORF">GCW_01800</name>
</gene>
<name>A0A0F6CKI3_MYCGL</name>
<dbReference type="EMBL" id="CP006916">
    <property type="protein sequence ID" value="AHB99605.1"/>
    <property type="molecule type" value="Genomic_DNA"/>
</dbReference>
<dbReference type="SMR" id="A0A0F6CKI3"/>
<dbReference type="RefSeq" id="WP_011113556.1">
    <property type="nucleotide sequence ID" value="NC_023030.2"/>
</dbReference>
<organism evidence="7 8">
    <name type="scientific">Mycoplasmoides gallisepticum S6</name>
    <dbReference type="NCBI Taxonomy" id="1006581"/>
    <lineage>
        <taxon>Bacteria</taxon>
        <taxon>Bacillati</taxon>
        <taxon>Mycoplasmatota</taxon>
        <taxon>Mycoplasmoidales</taxon>
        <taxon>Mycoplasmoidaceae</taxon>
        <taxon>Mycoplasmoides</taxon>
    </lineage>
</organism>
<dbReference type="GeneID" id="93510145"/>
<sequence>MPKIEVKDGDLELALRKFKRVASETKRSFLKHEYHLRKGVKRREKEKAARKRLQKKHRMY</sequence>
<dbReference type="AlphaFoldDB" id="A0A0F6CKI3"/>
<dbReference type="GO" id="GO:0003735">
    <property type="term" value="F:structural constituent of ribosome"/>
    <property type="evidence" value="ECO:0007669"/>
    <property type="project" value="InterPro"/>
</dbReference>
<keyword evidence="3 5" id="KW-0687">Ribonucleoprotein</keyword>
<evidence type="ECO:0000313" key="7">
    <source>
        <dbReference type="EMBL" id="AHB99605.1"/>
    </source>
</evidence>
<evidence type="ECO:0000256" key="6">
    <source>
        <dbReference type="SAM" id="MobiDB-lite"/>
    </source>
</evidence>
<dbReference type="InterPro" id="IPR001911">
    <property type="entry name" value="Ribosomal_bS21"/>
</dbReference>
<dbReference type="GO" id="GO:0006412">
    <property type="term" value="P:translation"/>
    <property type="evidence" value="ECO:0007669"/>
    <property type="project" value="UniProtKB-UniRule"/>
</dbReference>
<comment type="similarity">
    <text evidence="1 5">Belongs to the bacterial ribosomal protein bS21 family.</text>
</comment>
<proteinExistence type="inferred from homology"/>
<keyword evidence="2 5" id="KW-0689">Ribosomal protein</keyword>
<dbReference type="eggNOG" id="ENOG5030N1W">
    <property type="taxonomic scope" value="Bacteria"/>
</dbReference>
<dbReference type="GO" id="GO:0005840">
    <property type="term" value="C:ribosome"/>
    <property type="evidence" value="ECO:0007669"/>
    <property type="project" value="UniProtKB-KW"/>
</dbReference>
<dbReference type="NCBIfam" id="TIGR00030">
    <property type="entry name" value="S21p"/>
    <property type="match status" value="1"/>
</dbReference>
<protein>
    <recommendedName>
        <fullName evidence="4 5">Small ribosomal subunit protein bS21</fullName>
    </recommendedName>
</protein>
<evidence type="ECO:0000256" key="3">
    <source>
        <dbReference type="ARBA" id="ARBA00023274"/>
    </source>
</evidence>
<evidence type="ECO:0000313" key="8">
    <source>
        <dbReference type="Proteomes" id="UP000018735"/>
    </source>
</evidence>
<dbReference type="GO" id="GO:1990904">
    <property type="term" value="C:ribonucleoprotein complex"/>
    <property type="evidence" value="ECO:0007669"/>
    <property type="project" value="UniProtKB-KW"/>
</dbReference>
<dbReference type="Pfam" id="PF01165">
    <property type="entry name" value="Ribosomal_S21"/>
    <property type="match status" value="1"/>
</dbReference>
<evidence type="ECO:0000256" key="1">
    <source>
        <dbReference type="ARBA" id="ARBA00006640"/>
    </source>
</evidence>
<accession>A0A0F6CKI3</accession>
<reference evidence="7 8" key="1">
    <citation type="journal article" date="2011" name="PLoS ONE">
        <title>Core proteome of the minimal cell: comparative proteomics of three mollicute species.</title>
        <authorList>
            <person name="Fisunov G.Y."/>
            <person name="Alexeev D.G."/>
            <person name="Bazaleev N.A."/>
            <person name="Ladygina V.G."/>
            <person name="Galyamina M.A."/>
            <person name="Kondratov I.G."/>
            <person name="Zhukova N.A."/>
            <person name="Serebryakova M.V."/>
            <person name="Demina I.A."/>
            <person name="Govorun V.M."/>
        </authorList>
    </citation>
    <scope>NUCLEOTIDE SEQUENCE [LARGE SCALE GENOMIC DNA]</scope>
    <source>
        <strain evidence="7 8">S6</strain>
    </source>
</reference>
<evidence type="ECO:0000256" key="5">
    <source>
        <dbReference type="HAMAP-Rule" id="MF_00358"/>
    </source>
</evidence>
<dbReference type="HOGENOM" id="CLU_207223_0_0_14"/>
<feature type="region of interest" description="Disordered" evidence="6">
    <location>
        <begin position="38"/>
        <end position="60"/>
    </location>
</feature>